<keyword evidence="1" id="KW-0418">Kinase</keyword>
<evidence type="ECO:0000313" key="3">
    <source>
        <dbReference type="EMBL" id="MXN19209.1"/>
    </source>
</evidence>
<dbReference type="InterPro" id="IPR050267">
    <property type="entry name" value="Anti-sigma-factor_SerPK"/>
</dbReference>
<dbReference type="SUPFAM" id="SSF55874">
    <property type="entry name" value="ATPase domain of HSP90 chaperone/DNA topoisomerase II/histidine kinase"/>
    <property type="match status" value="1"/>
</dbReference>
<dbReference type="Proteomes" id="UP000477911">
    <property type="component" value="Unassembled WGS sequence"/>
</dbReference>
<dbReference type="InterPro" id="IPR003594">
    <property type="entry name" value="HATPase_dom"/>
</dbReference>
<name>A0A6L7G5N2_9RHOB</name>
<keyword evidence="1" id="KW-0808">Transferase</keyword>
<keyword evidence="4" id="KW-1185">Reference proteome</keyword>
<reference evidence="3 4" key="1">
    <citation type="submission" date="2019-12" db="EMBL/GenBank/DDBJ databases">
        <authorList>
            <person name="Li M."/>
        </authorList>
    </citation>
    <scope>NUCLEOTIDE SEQUENCE [LARGE SCALE GENOMIC DNA]</scope>
    <source>
        <strain evidence="3 4">GBMRC 2024</strain>
    </source>
</reference>
<proteinExistence type="predicted"/>
<accession>A0A6L7G5N2</accession>
<evidence type="ECO:0000313" key="4">
    <source>
        <dbReference type="Proteomes" id="UP000477911"/>
    </source>
</evidence>
<dbReference type="PANTHER" id="PTHR35526">
    <property type="entry name" value="ANTI-SIGMA-F FACTOR RSBW-RELATED"/>
    <property type="match status" value="1"/>
</dbReference>
<dbReference type="Gene3D" id="3.30.565.10">
    <property type="entry name" value="Histidine kinase-like ATPase, C-terminal domain"/>
    <property type="match status" value="1"/>
</dbReference>
<comment type="caution">
    <text evidence="3">The sequence shown here is derived from an EMBL/GenBank/DDBJ whole genome shotgun (WGS) entry which is preliminary data.</text>
</comment>
<sequence>MSTTVLEMPPRLDEIDGMVLSIKDTARTCLSEEKIASLEVALSEALANAVKHGLSPNLDVPIKVTVVQTDKELKLQIVDAGEPGPVNLFEDVKDLDDIDPMAESGRGLSLIRFCVDRLHFEPQGNRNFLELVFTSDLNA</sequence>
<evidence type="ECO:0000256" key="1">
    <source>
        <dbReference type="ARBA" id="ARBA00022527"/>
    </source>
</evidence>
<dbReference type="EMBL" id="WUMU01000017">
    <property type="protein sequence ID" value="MXN19209.1"/>
    <property type="molecule type" value="Genomic_DNA"/>
</dbReference>
<organism evidence="3 4">
    <name type="scientific">Pseudooceanicola albus</name>
    <dbReference type="NCBI Taxonomy" id="2692189"/>
    <lineage>
        <taxon>Bacteria</taxon>
        <taxon>Pseudomonadati</taxon>
        <taxon>Pseudomonadota</taxon>
        <taxon>Alphaproteobacteria</taxon>
        <taxon>Rhodobacterales</taxon>
        <taxon>Paracoccaceae</taxon>
        <taxon>Pseudooceanicola</taxon>
    </lineage>
</organism>
<dbReference type="GO" id="GO:0004674">
    <property type="term" value="F:protein serine/threonine kinase activity"/>
    <property type="evidence" value="ECO:0007669"/>
    <property type="project" value="UniProtKB-KW"/>
</dbReference>
<dbReference type="AlphaFoldDB" id="A0A6L7G5N2"/>
<protein>
    <recommendedName>
        <fullName evidence="2">Histidine kinase/HSP90-like ATPase domain-containing protein</fullName>
    </recommendedName>
</protein>
<keyword evidence="1" id="KW-0723">Serine/threonine-protein kinase</keyword>
<feature type="domain" description="Histidine kinase/HSP90-like ATPase" evidence="2">
    <location>
        <begin position="10"/>
        <end position="125"/>
    </location>
</feature>
<dbReference type="RefSeq" id="WP_160895334.1">
    <property type="nucleotide sequence ID" value="NZ_WUMU01000017.1"/>
</dbReference>
<dbReference type="CDD" id="cd16936">
    <property type="entry name" value="HATPase_RsbW-like"/>
    <property type="match status" value="1"/>
</dbReference>
<dbReference type="InterPro" id="IPR036890">
    <property type="entry name" value="HATPase_C_sf"/>
</dbReference>
<evidence type="ECO:0000259" key="2">
    <source>
        <dbReference type="Pfam" id="PF13581"/>
    </source>
</evidence>
<dbReference type="PANTHER" id="PTHR35526:SF3">
    <property type="entry name" value="ANTI-SIGMA-F FACTOR RSBW"/>
    <property type="match status" value="1"/>
</dbReference>
<dbReference type="Pfam" id="PF13581">
    <property type="entry name" value="HATPase_c_2"/>
    <property type="match status" value="1"/>
</dbReference>
<gene>
    <name evidence="3" type="ORF">GR170_15310</name>
</gene>